<evidence type="ECO:0000256" key="1">
    <source>
        <dbReference type="ARBA" id="ARBA00004613"/>
    </source>
</evidence>
<feature type="signal peptide" evidence="5">
    <location>
        <begin position="1"/>
        <end position="19"/>
    </location>
</feature>
<evidence type="ECO:0000256" key="4">
    <source>
        <dbReference type="ARBA" id="ARBA00023157"/>
    </source>
</evidence>
<dbReference type="VEuPathDB" id="FungiDB:MELLADRAFT_70394"/>
<gene>
    <name evidence="7" type="ORF">MELLADRAFT_70394</name>
</gene>
<proteinExistence type="predicted"/>
<feature type="domain" description="CFEM" evidence="6">
    <location>
        <begin position="8"/>
        <end position="94"/>
    </location>
</feature>
<evidence type="ECO:0000256" key="3">
    <source>
        <dbReference type="ARBA" id="ARBA00022729"/>
    </source>
</evidence>
<feature type="chain" id="PRO_5003314746" evidence="5">
    <location>
        <begin position="20"/>
        <end position="94"/>
    </location>
</feature>
<sequence>MFWFSYPLCIATLFTLAVSSKGRLDKRADIGNLPPCSSVCYFDALFNNNGGCPMSDPGCLCGQQEFRDSLNNCFYSSCSFEADESSNRVNYACA</sequence>
<organism evidence="8">
    <name type="scientific">Melampsora larici-populina (strain 98AG31 / pathotype 3-4-7)</name>
    <name type="common">Poplar leaf rust fungus</name>
    <dbReference type="NCBI Taxonomy" id="747676"/>
    <lineage>
        <taxon>Eukaryota</taxon>
        <taxon>Fungi</taxon>
        <taxon>Dikarya</taxon>
        <taxon>Basidiomycota</taxon>
        <taxon>Pucciniomycotina</taxon>
        <taxon>Pucciniomycetes</taxon>
        <taxon>Pucciniales</taxon>
        <taxon>Melampsoraceae</taxon>
        <taxon>Melampsora</taxon>
    </lineage>
</organism>
<dbReference type="AlphaFoldDB" id="F4R3C4"/>
<dbReference type="SMART" id="SM00747">
    <property type="entry name" value="CFEM"/>
    <property type="match status" value="1"/>
</dbReference>
<dbReference type="OrthoDB" id="10319552at2759"/>
<name>F4R3C4_MELLP</name>
<accession>F4R3C4</accession>
<dbReference type="RefSeq" id="XP_007403541.1">
    <property type="nucleotide sequence ID" value="XM_007403479.1"/>
</dbReference>
<dbReference type="HOGENOM" id="CLU_2386619_0_0_1"/>
<dbReference type="InParanoid" id="F4R3C4"/>
<keyword evidence="8" id="KW-1185">Reference proteome</keyword>
<dbReference type="GeneID" id="18931520"/>
<evidence type="ECO:0000259" key="6">
    <source>
        <dbReference type="PROSITE" id="PS52012"/>
    </source>
</evidence>
<dbReference type="InterPro" id="IPR008427">
    <property type="entry name" value="Extracellular_membr_CFEM_dom"/>
</dbReference>
<keyword evidence="3 5" id="KW-0732">Signal</keyword>
<keyword evidence="2" id="KW-0964">Secreted</keyword>
<dbReference type="EMBL" id="GL883090">
    <property type="protein sequence ID" value="EGG12603.1"/>
    <property type="molecule type" value="Genomic_DNA"/>
</dbReference>
<dbReference type="PROSITE" id="PS52012">
    <property type="entry name" value="CFEM"/>
    <property type="match status" value="1"/>
</dbReference>
<evidence type="ECO:0000256" key="2">
    <source>
        <dbReference type="ARBA" id="ARBA00022525"/>
    </source>
</evidence>
<reference evidence="8" key="1">
    <citation type="journal article" date="2011" name="Proc. Natl. Acad. Sci. U.S.A.">
        <title>Obligate biotrophy features unraveled by the genomic analysis of rust fungi.</title>
        <authorList>
            <person name="Duplessis S."/>
            <person name="Cuomo C.A."/>
            <person name="Lin Y.-C."/>
            <person name="Aerts A."/>
            <person name="Tisserant E."/>
            <person name="Veneault-Fourrey C."/>
            <person name="Joly D.L."/>
            <person name="Hacquard S."/>
            <person name="Amselem J."/>
            <person name="Cantarel B.L."/>
            <person name="Chiu R."/>
            <person name="Coutinho P.M."/>
            <person name="Feau N."/>
            <person name="Field M."/>
            <person name="Frey P."/>
            <person name="Gelhaye E."/>
            <person name="Goldberg J."/>
            <person name="Grabherr M.G."/>
            <person name="Kodira C.D."/>
            <person name="Kohler A."/>
            <person name="Kuees U."/>
            <person name="Lindquist E.A."/>
            <person name="Lucas S.M."/>
            <person name="Mago R."/>
            <person name="Mauceli E."/>
            <person name="Morin E."/>
            <person name="Murat C."/>
            <person name="Pangilinan J.L."/>
            <person name="Park R."/>
            <person name="Pearson M."/>
            <person name="Quesneville H."/>
            <person name="Rouhier N."/>
            <person name="Sakthikumar S."/>
            <person name="Salamov A.A."/>
            <person name="Schmutz J."/>
            <person name="Selles B."/>
            <person name="Shapiro H."/>
            <person name="Tanguay P."/>
            <person name="Tuskan G.A."/>
            <person name="Henrissat B."/>
            <person name="Van de Peer Y."/>
            <person name="Rouze P."/>
            <person name="Ellis J.G."/>
            <person name="Dodds P.N."/>
            <person name="Schein J.E."/>
            <person name="Zhong S."/>
            <person name="Hamelin R.C."/>
            <person name="Grigoriev I.V."/>
            <person name="Szabo L.J."/>
            <person name="Martin F."/>
        </authorList>
    </citation>
    <scope>NUCLEOTIDE SEQUENCE [LARGE SCALE GENOMIC DNA]</scope>
    <source>
        <strain evidence="8">98AG31 / pathotype 3-4-7</strain>
    </source>
</reference>
<evidence type="ECO:0000313" key="7">
    <source>
        <dbReference type="EMBL" id="EGG12603.1"/>
    </source>
</evidence>
<dbReference type="GO" id="GO:0005576">
    <property type="term" value="C:extracellular region"/>
    <property type="evidence" value="ECO:0007669"/>
    <property type="project" value="UniProtKB-SubCell"/>
</dbReference>
<protein>
    <submittedName>
        <fullName evidence="7">Secreted protein</fullName>
    </submittedName>
</protein>
<comment type="subcellular location">
    <subcellularLocation>
        <location evidence="1">Secreted</location>
    </subcellularLocation>
</comment>
<dbReference type="Pfam" id="PF05730">
    <property type="entry name" value="CFEM"/>
    <property type="match status" value="1"/>
</dbReference>
<evidence type="ECO:0000256" key="5">
    <source>
        <dbReference type="SAM" id="SignalP"/>
    </source>
</evidence>
<dbReference type="KEGG" id="mlr:MELLADRAFT_70394"/>
<evidence type="ECO:0000313" key="8">
    <source>
        <dbReference type="Proteomes" id="UP000001072"/>
    </source>
</evidence>
<dbReference type="Proteomes" id="UP000001072">
    <property type="component" value="Unassembled WGS sequence"/>
</dbReference>
<keyword evidence="4" id="KW-1015">Disulfide bond</keyword>